<dbReference type="PANTHER" id="PTHR32243:SF18">
    <property type="entry name" value="INNER MEMBRANE ABC TRANSPORTER PERMEASE PROTEIN YCJP"/>
    <property type="match status" value="1"/>
</dbReference>
<keyword evidence="4 7" id="KW-0812">Transmembrane</keyword>
<organism evidence="9 10">
    <name type="scientific">Halomicrobium zhouii</name>
    <dbReference type="NCBI Taxonomy" id="767519"/>
    <lineage>
        <taxon>Archaea</taxon>
        <taxon>Methanobacteriati</taxon>
        <taxon>Methanobacteriota</taxon>
        <taxon>Stenosarchaea group</taxon>
        <taxon>Halobacteria</taxon>
        <taxon>Halobacteriales</taxon>
        <taxon>Haloarculaceae</taxon>
        <taxon>Halomicrobium</taxon>
    </lineage>
</organism>
<feature type="transmembrane region" description="Helical" evidence="7">
    <location>
        <begin position="164"/>
        <end position="183"/>
    </location>
</feature>
<dbReference type="InterPro" id="IPR050901">
    <property type="entry name" value="BP-dep_ABC_trans_perm"/>
</dbReference>
<evidence type="ECO:0000259" key="8">
    <source>
        <dbReference type="PROSITE" id="PS50928"/>
    </source>
</evidence>
<evidence type="ECO:0000256" key="6">
    <source>
        <dbReference type="ARBA" id="ARBA00023136"/>
    </source>
</evidence>
<protein>
    <submittedName>
        <fullName evidence="9">Multiple sugar transport system permease protein</fullName>
    </submittedName>
</protein>
<evidence type="ECO:0000256" key="4">
    <source>
        <dbReference type="ARBA" id="ARBA00022692"/>
    </source>
</evidence>
<feature type="transmembrane region" description="Helical" evidence="7">
    <location>
        <begin position="262"/>
        <end position="284"/>
    </location>
</feature>
<sequence>MLLVVTPPFTVVSRTGGTADATAGIRQRLGPVAFHCVVWSLVLVVLLPIVWPVMLSLNEVRPETFFDRGLRWWLDGVSFGAFLYTLFGTDVPRYLWNSVLVATVTGVLSAGFAVTAAYGYDRFDFVGRRAAIGALLLFPMVPPTIVAIPIYLRFLDTPLFDTHAGLVVAYVAFTLPFTTWLLIPYVSQIPEWLEEAAMVDGSTRVGAFGRVFLPVAKPGLAAAFVLAWMLAYNEFLFAVLLIDTPARRTLPVGLTFEAVPPGVVSVVASIPMLVIFAVLWWFFLRGEVRQYGK</sequence>
<dbReference type="GO" id="GO:0055085">
    <property type="term" value="P:transmembrane transport"/>
    <property type="evidence" value="ECO:0007669"/>
    <property type="project" value="InterPro"/>
</dbReference>
<dbReference type="InterPro" id="IPR000515">
    <property type="entry name" value="MetI-like"/>
</dbReference>
<gene>
    <name evidence="9" type="ORF">SAMN05216559_1762</name>
</gene>
<keyword evidence="5 7" id="KW-1133">Transmembrane helix</keyword>
<dbReference type="PANTHER" id="PTHR32243">
    <property type="entry name" value="MALTOSE TRANSPORT SYSTEM PERMEASE-RELATED"/>
    <property type="match status" value="1"/>
</dbReference>
<name>A0A1I6L0Q4_9EURY</name>
<dbReference type="CDD" id="cd06261">
    <property type="entry name" value="TM_PBP2"/>
    <property type="match status" value="1"/>
</dbReference>
<proteinExistence type="inferred from homology"/>
<keyword evidence="9" id="KW-0762">Sugar transport</keyword>
<feature type="transmembrane region" description="Helical" evidence="7">
    <location>
        <begin position="99"/>
        <end position="120"/>
    </location>
</feature>
<dbReference type="Gene3D" id="1.10.3720.10">
    <property type="entry name" value="MetI-like"/>
    <property type="match status" value="1"/>
</dbReference>
<dbReference type="Proteomes" id="UP000199062">
    <property type="component" value="Unassembled WGS sequence"/>
</dbReference>
<feature type="domain" description="ABC transmembrane type-1" evidence="8">
    <location>
        <begin position="95"/>
        <end position="285"/>
    </location>
</feature>
<evidence type="ECO:0000256" key="1">
    <source>
        <dbReference type="ARBA" id="ARBA00004651"/>
    </source>
</evidence>
<evidence type="ECO:0000256" key="5">
    <source>
        <dbReference type="ARBA" id="ARBA00022989"/>
    </source>
</evidence>
<keyword evidence="2 7" id="KW-0813">Transport</keyword>
<dbReference type="STRING" id="767519.SAMN05216559_1762"/>
<dbReference type="GO" id="GO:0005886">
    <property type="term" value="C:plasma membrane"/>
    <property type="evidence" value="ECO:0007669"/>
    <property type="project" value="UniProtKB-SubCell"/>
</dbReference>
<feature type="transmembrane region" description="Helical" evidence="7">
    <location>
        <begin position="220"/>
        <end position="242"/>
    </location>
</feature>
<dbReference type="SUPFAM" id="SSF161098">
    <property type="entry name" value="MetI-like"/>
    <property type="match status" value="1"/>
</dbReference>
<evidence type="ECO:0000256" key="2">
    <source>
        <dbReference type="ARBA" id="ARBA00022448"/>
    </source>
</evidence>
<keyword evidence="6 7" id="KW-0472">Membrane</keyword>
<dbReference type="PROSITE" id="PS50928">
    <property type="entry name" value="ABC_TM1"/>
    <property type="match status" value="1"/>
</dbReference>
<feature type="transmembrane region" description="Helical" evidence="7">
    <location>
        <begin position="132"/>
        <end position="152"/>
    </location>
</feature>
<feature type="transmembrane region" description="Helical" evidence="7">
    <location>
        <begin position="37"/>
        <end position="57"/>
    </location>
</feature>
<dbReference type="EMBL" id="FOZK01000002">
    <property type="protein sequence ID" value="SFR97026.1"/>
    <property type="molecule type" value="Genomic_DNA"/>
</dbReference>
<dbReference type="AlphaFoldDB" id="A0A1I6L0Q4"/>
<dbReference type="InterPro" id="IPR035906">
    <property type="entry name" value="MetI-like_sf"/>
</dbReference>
<accession>A0A1I6L0Q4</accession>
<evidence type="ECO:0000313" key="9">
    <source>
        <dbReference type="EMBL" id="SFR97026.1"/>
    </source>
</evidence>
<comment type="similarity">
    <text evidence="7">Belongs to the binding-protein-dependent transport system permease family.</text>
</comment>
<keyword evidence="3" id="KW-1003">Cell membrane</keyword>
<feature type="transmembrane region" description="Helical" evidence="7">
    <location>
        <begin position="69"/>
        <end position="87"/>
    </location>
</feature>
<keyword evidence="10" id="KW-1185">Reference proteome</keyword>
<reference evidence="9 10" key="1">
    <citation type="submission" date="2016-10" db="EMBL/GenBank/DDBJ databases">
        <authorList>
            <person name="de Groot N.N."/>
        </authorList>
    </citation>
    <scope>NUCLEOTIDE SEQUENCE [LARGE SCALE GENOMIC DNA]</scope>
    <source>
        <strain evidence="9 10">CGMCC 1.10457</strain>
    </source>
</reference>
<evidence type="ECO:0000256" key="7">
    <source>
        <dbReference type="RuleBase" id="RU363032"/>
    </source>
</evidence>
<evidence type="ECO:0000256" key="3">
    <source>
        <dbReference type="ARBA" id="ARBA00022475"/>
    </source>
</evidence>
<evidence type="ECO:0000313" key="10">
    <source>
        <dbReference type="Proteomes" id="UP000199062"/>
    </source>
</evidence>
<dbReference type="Pfam" id="PF00528">
    <property type="entry name" value="BPD_transp_1"/>
    <property type="match status" value="1"/>
</dbReference>
<comment type="subcellular location">
    <subcellularLocation>
        <location evidence="1 7">Cell membrane</location>
        <topology evidence="1 7">Multi-pass membrane protein</topology>
    </subcellularLocation>
</comment>